<feature type="region of interest" description="Disordered" evidence="5">
    <location>
        <begin position="518"/>
        <end position="547"/>
    </location>
</feature>
<keyword evidence="8" id="KW-1185">Reference proteome</keyword>
<dbReference type="Pfam" id="PF01935">
    <property type="entry name" value="DUF87"/>
    <property type="match status" value="1"/>
</dbReference>
<dbReference type="SUPFAM" id="SSF52540">
    <property type="entry name" value="P-loop containing nucleoside triphosphate hydrolases"/>
    <property type="match status" value="1"/>
</dbReference>
<evidence type="ECO:0000256" key="2">
    <source>
        <dbReference type="ARBA" id="ARBA00034617"/>
    </source>
</evidence>
<comment type="similarity">
    <text evidence="1">Belongs to the HerA family.</text>
</comment>
<evidence type="ECO:0000256" key="5">
    <source>
        <dbReference type="SAM" id="MobiDB-lite"/>
    </source>
</evidence>
<dbReference type="RefSeq" id="WP_149799630.1">
    <property type="nucleotide sequence ID" value="NZ_FNBO01000014.1"/>
</dbReference>
<accession>A0A1G7RA11</accession>
<protein>
    <recommendedName>
        <fullName evidence="6">AAA+ ATPase domain-containing protein</fullName>
    </recommendedName>
</protein>
<dbReference type="SMART" id="SM00382">
    <property type="entry name" value="AAA"/>
    <property type="match status" value="1"/>
</dbReference>
<dbReference type="AlphaFoldDB" id="A0A1G7RA11"/>
<dbReference type="PANTHER" id="PTHR42957">
    <property type="entry name" value="HELICASE MJ1565-RELATED"/>
    <property type="match status" value="1"/>
</dbReference>
<evidence type="ECO:0000259" key="6">
    <source>
        <dbReference type="SMART" id="SM00382"/>
    </source>
</evidence>
<dbReference type="InterPro" id="IPR008571">
    <property type="entry name" value="HerA-like"/>
</dbReference>
<evidence type="ECO:0000256" key="1">
    <source>
        <dbReference type="ARBA" id="ARBA00007816"/>
    </source>
</evidence>
<evidence type="ECO:0000256" key="3">
    <source>
        <dbReference type="ARBA" id="ARBA00048954"/>
    </source>
</evidence>
<feature type="compositionally biased region" description="Basic and acidic residues" evidence="5">
    <location>
        <begin position="89"/>
        <end position="100"/>
    </location>
</feature>
<reference evidence="7 8" key="1">
    <citation type="submission" date="2016-10" db="EMBL/GenBank/DDBJ databases">
        <authorList>
            <person name="Varghese N."/>
            <person name="Submissions S."/>
        </authorList>
    </citation>
    <scope>NUCLEOTIDE SEQUENCE [LARGE SCALE GENOMIC DNA]</scope>
    <source>
        <strain evidence="7 8">CGMCC 1.3527</strain>
    </source>
</reference>
<dbReference type="GO" id="GO:0043138">
    <property type="term" value="F:3'-5' DNA helicase activity"/>
    <property type="evidence" value="ECO:0007669"/>
    <property type="project" value="UniProtKB-EC"/>
</dbReference>
<dbReference type="InterPro" id="IPR003593">
    <property type="entry name" value="AAA+_ATPase"/>
</dbReference>
<dbReference type="PANTHER" id="PTHR42957:SF1">
    <property type="entry name" value="HELICASE MJ1565-RELATED"/>
    <property type="match status" value="1"/>
</dbReference>
<feature type="domain" description="AAA+ ATPase" evidence="6">
    <location>
        <begin position="196"/>
        <end position="465"/>
    </location>
</feature>
<gene>
    <name evidence="7" type="ORF">SAMN04488067_11465</name>
</gene>
<comment type="catalytic activity">
    <reaction evidence="4">
        <text>ATP + H2O = ADP + phosphate + H(+)</text>
        <dbReference type="Rhea" id="RHEA:13065"/>
        <dbReference type="ChEBI" id="CHEBI:15377"/>
        <dbReference type="ChEBI" id="CHEBI:15378"/>
        <dbReference type="ChEBI" id="CHEBI:30616"/>
        <dbReference type="ChEBI" id="CHEBI:43474"/>
        <dbReference type="ChEBI" id="CHEBI:456216"/>
        <dbReference type="EC" id="5.6.2.4"/>
    </reaction>
</comment>
<dbReference type="OrthoDB" id="107033at2157"/>
<comment type="catalytic activity">
    <reaction evidence="2">
        <text>Couples ATP hydrolysis with the unwinding of duplex DNA by translocating in the 3'-5' direction.</text>
        <dbReference type="EC" id="5.6.2.4"/>
    </reaction>
</comment>
<dbReference type="InterPro" id="IPR002789">
    <property type="entry name" value="HerA_central"/>
</dbReference>
<feature type="region of interest" description="Disordered" evidence="5">
    <location>
        <begin position="79"/>
        <end position="100"/>
    </location>
</feature>
<feature type="compositionally biased region" description="Basic and acidic residues" evidence="5">
    <location>
        <begin position="535"/>
        <end position="547"/>
    </location>
</feature>
<dbReference type="Gene3D" id="3.40.50.300">
    <property type="entry name" value="P-loop containing nucleotide triphosphate hydrolases"/>
    <property type="match status" value="2"/>
</dbReference>
<feature type="region of interest" description="Disordered" evidence="5">
    <location>
        <begin position="1"/>
        <end position="55"/>
    </location>
</feature>
<dbReference type="Proteomes" id="UP000324020">
    <property type="component" value="Unassembled WGS sequence"/>
</dbReference>
<evidence type="ECO:0000256" key="4">
    <source>
        <dbReference type="ARBA" id="ARBA00048988"/>
    </source>
</evidence>
<dbReference type="GO" id="GO:0043139">
    <property type="term" value="F:5'-3' DNA helicase activity"/>
    <property type="evidence" value="ECO:0007669"/>
    <property type="project" value="UniProtKB-EC"/>
</dbReference>
<comment type="catalytic activity">
    <reaction evidence="3">
        <text>ATP + H2O = ADP + phosphate + H(+)</text>
        <dbReference type="Rhea" id="RHEA:13065"/>
        <dbReference type="ChEBI" id="CHEBI:15377"/>
        <dbReference type="ChEBI" id="CHEBI:15378"/>
        <dbReference type="ChEBI" id="CHEBI:30616"/>
        <dbReference type="ChEBI" id="CHEBI:43474"/>
        <dbReference type="ChEBI" id="CHEBI:456216"/>
        <dbReference type="EC" id="5.6.2.3"/>
    </reaction>
</comment>
<evidence type="ECO:0000313" key="7">
    <source>
        <dbReference type="EMBL" id="SDG07597.1"/>
    </source>
</evidence>
<proteinExistence type="inferred from homology"/>
<dbReference type="InterPro" id="IPR027417">
    <property type="entry name" value="P-loop_NTPase"/>
</dbReference>
<sequence>MDDPSDFQGDYIGRTASDDDESPDFEEVPVWIDPRREDSEPGSVFDDESPDPHLNSFAVIERGNEDLLQYGRISSGYEYSSRADPGIQQRDKSMGYDPRPIRESELDEDVYRLVRIELLGEVVFEGHEDFDVEDSDKPWMVRRPTVLPQVGQKVHELGAEELGQLLEIPDEEEGLEIGEIESGGDEVDFRLDSQFISRHMAILGRTGVGKTHTAHVLIEEMIREGESQRGVPVVTFDAEDDVRNMAEDVGGVTLEPEGTEMPVPFQLIGWSEFDGFLGSMASDKQRQIIARAYYQVHREALENIEEDGKLGVGLSEFKQYIIEAADAFDYNYEAQAVSRAAAVLRGSDVLSEGMADWAELMGENPIINIDISGLGDSNRSVVISAVARLLRILRTEEHIPPFVLAIDEAHEFVPSGRSSESTAVVRNLVKTARHIGIGVMLMTQSPSELDSRTLRTCNTYVTLALSEPEVKEIEGLLSDLSDRSLAQIPNMERGRAFIGAARDIMTHTVPVNIRQRRTEEGAPTPNLMDDSIAWFDKDDQKEDGGEF</sequence>
<organism evidence="7 8">
    <name type="scientific">Halorubrum xinjiangense</name>
    <dbReference type="NCBI Taxonomy" id="261291"/>
    <lineage>
        <taxon>Archaea</taxon>
        <taxon>Methanobacteriati</taxon>
        <taxon>Methanobacteriota</taxon>
        <taxon>Stenosarchaea group</taxon>
        <taxon>Halobacteria</taxon>
        <taxon>Halobacteriales</taxon>
        <taxon>Haloferacaceae</taxon>
        <taxon>Halorubrum</taxon>
    </lineage>
</organism>
<name>A0A1G7RA11_9EURY</name>
<evidence type="ECO:0000313" key="8">
    <source>
        <dbReference type="Proteomes" id="UP000324020"/>
    </source>
</evidence>
<dbReference type="EMBL" id="FNBO01000014">
    <property type="protein sequence ID" value="SDG07597.1"/>
    <property type="molecule type" value="Genomic_DNA"/>
</dbReference>
<feature type="compositionally biased region" description="Acidic residues" evidence="5">
    <location>
        <begin position="18"/>
        <end position="27"/>
    </location>
</feature>